<comment type="caution">
    <text evidence="2">The sequence shown here is derived from an EMBL/GenBank/DDBJ whole genome shotgun (WGS) entry which is preliminary data.</text>
</comment>
<dbReference type="GeneID" id="34567499"/>
<accession>A0A1G4AMC6</accession>
<gene>
    <name evidence="2" type="ORF">CORC01_14378</name>
</gene>
<feature type="chain" id="PRO_5009601897" evidence="1">
    <location>
        <begin position="23"/>
        <end position="120"/>
    </location>
</feature>
<dbReference type="Proteomes" id="UP000176998">
    <property type="component" value="Unassembled WGS sequence"/>
</dbReference>
<feature type="signal peptide" evidence="1">
    <location>
        <begin position="1"/>
        <end position="22"/>
    </location>
</feature>
<reference evidence="2 3" key="1">
    <citation type="submission" date="2016-09" db="EMBL/GenBank/DDBJ databases">
        <authorList>
            <person name="Capua I."/>
            <person name="De Benedictis P."/>
            <person name="Joannis T."/>
            <person name="Lombin L.H."/>
            <person name="Cattoli G."/>
        </authorList>
    </citation>
    <scope>NUCLEOTIDE SEQUENCE [LARGE SCALE GENOMIC DNA]</scope>
    <source>
        <strain evidence="2 3">IMI 309357</strain>
    </source>
</reference>
<protein>
    <submittedName>
        <fullName evidence="2">Uncharacterized protein</fullName>
    </submittedName>
</protein>
<dbReference type="AlphaFoldDB" id="A0A1G4AMC6"/>
<sequence length="120" mass="12620">MHFPSVLATLWTVALAPVLVLADNADSNCPAEQSVPCNFGNGVPRCLGVQQRYYCLLSCPKGSTCPSDCEKAGKGGGWCAADNGPSWSGDAIIVGDWLEAIPGYITAIGDTSERTFKLPQ</sequence>
<name>A0A1G4AMC6_9PEZI</name>
<evidence type="ECO:0000313" key="3">
    <source>
        <dbReference type="Proteomes" id="UP000176998"/>
    </source>
</evidence>
<proteinExistence type="predicted"/>
<organism evidence="2 3">
    <name type="scientific">Colletotrichum orchidophilum</name>
    <dbReference type="NCBI Taxonomy" id="1209926"/>
    <lineage>
        <taxon>Eukaryota</taxon>
        <taxon>Fungi</taxon>
        <taxon>Dikarya</taxon>
        <taxon>Ascomycota</taxon>
        <taxon>Pezizomycotina</taxon>
        <taxon>Sordariomycetes</taxon>
        <taxon>Hypocreomycetidae</taxon>
        <taxon>Glomerellales</taxon>
        <taxon>Glomerellaceae</taxon>
        <taxon>Colletotrichum</taxon>
    </lineage>
</organism>
<dbReference type="OrthoDB" id="4849778at2759"/>
<keyword evidence="3" id="KW-1185">Reference proteome</keyword>
<keyword evidence="1" id="KW-0732">Signal</keyword>
<evidence type="ECO:0000313" key="2">
    <source>
        <dbReference type="EMBL" id="OHE90329.1"/>
    </source>
</evidence>
<dbReference type="EMBL" id="MJBS01000279">
    <property type="protein sequence ID" value="OHE90329.1"/>
    <property type="molecule type" value="Genomic_DNA"/>
</dbReference>
<dbReference type="RefSeq" id="XP_022467506.1">
    <property type="nucleotide sequence ID" value="XM_022625989.1"/>
</dbReference>
<evidence type="ECO:0000256" key="1">
    <source>
        <dbReference type="SAM" id="SignalP"/>
    </source>
</evidence>